<evidence type="ECO:0000313" key="2">
    <source>
        <dbReference type="EMBL" id="SDH01164.1"/>
    </source>
</evidence>
<dbReference type="EMBL" id="FNDK01000001">
    <property type="protein sequence ID" value="SDH01164.1"/>
    <property type="molecule type" value="Genomic_DNA"/>
</dbReference>
<dbReference type="OrthoDB" id="2938565at2"/>
<dbReference type="STRING" id="568899.SAMN05192534_101313"/>
<dbReference type="Proteomes" id="UP000199163">
    <property type="component" value="Unassembled WGS sequence"/>
</dbReference>
<accession>A0A1G7YXJ9</accession>
<evidence type="ECO:0000313" key="3">
    <source>
        <dbReference type="Proteomes" id="UP000199163"/>
    </source>
</evidence>
<sequence>MWFEIINFIIHWLTALSFFVLIPLPFFLKGMTGDNVYFIKKVYRPMIHIAHAGLIVSVITGLFLVQDWLSAWTFAVLILWLLIGAFLGLTAKSLRLSLEDETAKTPLLKHSTILTIAILIMFLLKFASWF</sequence>
<proteinExistence type="predicted"/>
<keyword evidence="1" id="KW-0472">Membrane</keyword>
<name>A0A1G7YXJ9_9BACI</name>
<feature type="transmembrane region" description="Helical" evidence="1">
    <location>
        <begin position="71"/>
        <end position="91"/>
    </location>
</feature>
<evidence type="ECO:0000256" key="1">
    <source>
        <dbReference type="SAM" id="Phobius"/>
    </source>
</evidence>
<keyword evidence="1" id="KW-1133">Transmembrane helix</keyword>
<feature type="transmembrane region" description="Helical" evidence="1">
    <location>
        <begin position="49"/>
        <end position="65"/>
    </location>
</feature>
<dbReference type="RefSeq" id="WP_091270541.1">
    <property type="nucleotide sequence ID" value="NZ_FNDK01000001.1"/>
</dbReference>
<feature type="transmembrane region" description="Helical" evidence="1">
    <location>
        <begin position="6"/>
        <end position="28"/>
    </location>
</feature>
<protein>
    <recommendedName>
        <fullName evidence="4">DUF2269 family protein</fullName>
    </recommendedName>
</protein>
<gene>
    <name evidence="2" type="ORF">SAMN05192534_101313</name>
</gene>
<keyword evidence="1" id="KW-0812">Transmembrane</keyword>
<dbReference type="AlphaFoldDB" id="A0A1G7YXJ9"/>
<keyword evidence="3" id="KW-1185">Reference proteome</keyword>
<feature type="transmembrane region" description="Helical" evidence="1">
    <location>
        <begin position="112"/>
        <end position="129"/>
    </location>
</feature>
<reference evidence="2 3" key="1">
    <citation type="submission" date="2016-10" db="EMBL/GenBank/DDBJ databases">
        <authorList>
            <person name="de Groot N.N."/>
        </authorList>
    </citation>
    <scope>NUCLEOTIDE SEQUENCE [LARGE SCALE GENOMIC DNA]</scope>
    <source>
        <strain evidence="2 3">DSM 21632</strain>
    </source>
</reference>
<organism evidence="2 3">
    <name type="scientific">Alteribacillus persepolensis</name>
    <dbReference type="NCBI Taxonomy" id="568899"/>
    <lineage>
        <taxon>Bacteria</taxon>
        <taxon>Bacillati</taxon>
        <taxon>Bacillota</taxon>
        <taxon>Bacilli</taxon>
        <taxon>Bacillales</taxon>
        <taxon>Bacillaceae</taxon>
        <taxon>Alteribacillus</taxon>
    </lineage>
</organism>
<evidence type="ECO:0008006" key="4">
    <source>
        <dbReference type="Google" id="ProtNLM"/>
    </source>
</evidence>